<feature type="non-terminal residue" evidence="3">
    <location>
        <position position="1"/>
    </location>
</feature>
<name>Q2PD11_9BASI</name>
<dbReference type="InterPro" id="IPR011707">
    <property type="entry name" value="Cu-oxidase-like_N"/>
</dbReference>
<feature type="domain" description="Plastocyanin-like" evidence="2">
    <location>
        <begin position="1"/>
        <end position="47"/>
    </location>
</feature>
<dbReference type="GO" id="GO:0005507">
    <property type="term" value="F:copper ion binding"/>
    <property type="evidence" value="ECO:0007669"/>
    <property type="project" value="InterPro"/>
</dbReference>
<dbReference type="InterPro" id="IPR008972">
    <property type="entry name" value="Cupredoxin"/>
</dbReference>
<dbReference type="GO" id="GO:0052716">
    <property type="term" value="F:hydroquinone:oxygen oxidoreductase activity"/>
    <property type="evidence" value="ECO:0007669"/>
    <property type="project" value="UniProtKB-EC"/>
</dbReference>
<comment type="similarity">
    <text evidence="1">Belongs to the multicopper oxidase family.</text>
</comment>
<dbReference type="Gene3D" id="2.60.40.420">
    <property type="entry name" value="Cupredoxins - blue copper proteins"/>
    <property type="match status" value="1"/>
</dbReference>
<dbReference type="SUPFAM" id="SSF49503">
    <property type="entry name" value="Cupredoxins"/>
    <property type="match status" value="1"/>
</dbReference>
<organism evidence="3">
    <name type="scientific">uncultured Basidiomycota</name>
    <dbReference type="NCBI Taxonomy" id="175244"/>
    <lineage>
        <taxon>Eukaryota</taxon>
        <taxon>Fungi</taxon>
        <taxon>Dikarya</taxon>
        <taxon>Basidiomycota</taxon>
        <taxon>environmental samples</taxon>
    </lineage>
</organism>
<reference evidence="3" key="1">
    <citation type="journal article" date="2005" name="Microb. Ecol.">
        <title>Patchiness and spatial distribution of laccase genes of ectomycorrhizal, saprotrophic, and unknown basidiomycetes in the upper horizons of a mixed forest cambisol.</title>
        <authorList>
            <person name="Luis P."/>
            <person name="Kellner H."/>
            <person name="Zimdars B."/>
            <person name="Langer U."/>
            <person name="Martin F."/>
            <person name="Buscot F."/>
        </authorList>
    </citation>
    <scope>NUCLEOTIDE SEQUENCE</scope>
</reference>
<proteinExistence type="inferred from homology"/>
<evidence type="ECO:0000259" key="2">
    <source>
        <dbReference type="Pfam" id="PF07732"/>
    </source>
</evidence>
<feature type="non-terminal residue" evidence="3">
    <location>
        <position position="47"/>
    </location>
</feature>
<dbReference type="Pfam" id="PF07732">
    <property type="entry name" value="Cu-oxidase_3"/>
    <property type="match status" value="1"/>
</dbReference>
<dbReference type="EMBL" id="AJ622920">
    <property type="protein sequence ID" value="CAF22075.1"/>
    <property type="molecule type" value="Genomic_DNA"/>
</dbReference>
<sequence length="47" mass="5760">HWHGFFQDRTSSEDGRAFVNQCRLPCFKIKEYNFPLYNQTGTFWYHS</sequence>
<gene>
    <name evidence="3" type="primary">lac</name>
</gene>
<dbReference type="EC" id="1.10.3.2" evidence="3"/>
<evidence type="ECO:0000313" key="3">
    <source>
        <dbReference type="EMBL" id="CAF22075.1"/>
    </source>
</evidence>
<dbReference type="AlphaFoldDB" id="Q2PD11"/>
<protein>
    <submittedName>
        <fullName evidence="3">Laccase</fullName>
        <ecNumber evidence="3">1.10.3.2</ecNumber>
    </submittedName>
</protein>
<keyword evidence="3" id="KW-0560">Oxidoreductase</keyword>
<accession>Q2PD11</accession>
<evidence type="ECO:0000256" key="1">
    <source>
        <dbReference type="ARBA" id="ARBA00010609"/>
    </source>
</evidence>